<dbReference type="Pfam" id="PF06737">
    <property type="entry name" value="Transglycosylas"/>
    <property type="match status" value="1"/>
</dbReference>
<dbReference type="InterPro" id="IPR023346">
    <property type="entry name" value="Lysozyme-like_dom_sf"/>
</dbReference>
<accession>A0A7Y9E8K9</accession>
<feature type="signal peptide" evidence="3">
    <location>
        <begin position="1"/>
        <end position="29"/>
    </location>
</feature>
<feature type="domain" description="Resuscitation-promoting factor core lysozyme-like" evidence="4">
    <location>
        <begin position="31"/>
        <end position="105"/>
    </location>
</feature>
<dbReference type="CDD" id="cd13925">
    <property type="entry name" value="RPF"/>
    <property type="match status" value="1"/>
</dbReference>
<comment type="caution">
    <text evidence="5">The sequence shown here is derived from an EMBL/GenBank/DDBJ whole genome shotgun (WGS) entry which is preliminary data.</text>
</comment>
<evidence type="ECO:0000313" key="5">
    <source>
        <dbReference type="EMBL" id="NYD42987.1"/>
    </source>
</evidence>
<proteinExistence type="inferred from homology"/>
<feature type="chain" id="PRO_5031068323" description="Resuscitation-promoting factor core lysozyme-like domain-containing protein" evidence="3">
    <location>
        <begin position="30"/>
        <end position="112"/>
    </location>
</feature>
<name>A0A7Y9E8K9_9ACTN</name>
<dbReference type="InterPro" id="IPR010618">
    <property type="entry name" value="RPF"/>
</dbReference>
<protein>
    <recommendedName>
        <fullName evidence="4">Resuscitation-promoting factor core lysozyme-like domain-containing protein</fullName>
    </recommendedName>
</protein>
<dbReference type="EMBL" id="JACCBG010000001">
    <property type="protein sequence ID" value="NYD42987.1"/>
    <property type="molecule type" value="Genomic_DNA"/>
</dbReference>
<gene>
    <name evidence="5" type="ORF">BJZ21_003070</name>
</gene>
<dbReference type="AlphaFoldDB" id="A0A7Y9E8K9"/>
<evidence type="ECO:0000313" key="6">
    <source>
        <dbReference type="Proteomes" id="UP000535511"/>
    </source>
</evidence>
<comment type="similarity">
    <text evidence="1">Belongs to the transglycosylase family. Rpf subfamily.</text>
</comment>
<evidence type="ECO:0000256" key="1">
    <source>
        <dbReference type="ARBA" id="ARBA00010830"/>
    </source>
</evidence>
<organism evidence="5 6">
    <name type="scientific">Nocardioides panaciterrulae</name>
    <dbReference type="NCBI Taxonomy" id="661492"/>
    <lineage>
        <taxon>Bacteria</taxon>
        <taxon>Bacillati</taxon>
        <taxon>Actinomycetota</taxon>
        <taxon>Actinomycetes</taxon>
        <taxon>Propionibacteriales</taxon>
        <taxon>Nocardioidaceae</taxon>
        <taxon>Nocardioides</taxon>
    </lineage>
</organism>
<keyword evidence="6" id="KW-1185">Reference proteome</keyword>
<reference evidence="5 6" key="1">
    <citation type="submission" date="2020-07" db="EMBL/GenBank/DDBJ databases">
        <title>Sequencing the genomes of 1000 actinobacteria strains.</title>
        <authorList>
            <person name="Klenk H.-P."/>
        </authorList>
    </citation>
    <scope>NUCLEOTIDE SEQUENCE [LARGE SCALE GENOMIC DNA]</scope>
    <source>
        <strain evidence="5 6">DSM 21350</strain>
    </source>
</reference>
<keyword evidence="2" id="KW-0378">Hydrolase</keyword>
<dbReference type="Gene3D" id="1.10.530.10">
    <property type="match status" value="1"/>
</dbReference>
<dbReference type="Proteomes" id="UP000535511">
    <property type="component" value="Unassembled WGS sequence"/>
</dbReference>
<dbReference type="RefSeq" id="WP_179664554.1">
    <property type="nucleotide sequence ID" value="NZ_JACCBG010000001.1"/>
</dbReference>
<evidence type="ECO:0000256" key="3">
    <source>
        <dbReference type="SAM" id="SignalP"/>
    </source>
</evidence>
<dbReference type="GO" id="GO:0016787">
    <property type="term" value="F:hydrolase activity"/>
    <property type="evidence" value="ECO:0007669"/>
    <property type="project" value="UniProtKB-KW"/>
</dbReference>
<keyword evidence="3" id="KW-0732">Signal</keyword>
<evidence type="ECO:0000259" key="4">
    <source>
        <dbReference type="Pfam" id="PF06737"/>
    </source>
</evidence>
<dbReference type="SUPFAM" id="SSF53955">
    <property type="entry name" value="Lysozyme-like"/>
    <property type="match status" value="1"/>
</dbReference>
<sequence>MRFRMLMSMIVAAFAALTTVAVVETPAHASSTATWNRIAQCESSGNWHINTGNGYYGGLQISRSTWAGYGGRRYAALPSQATKAEQIRVAERIRRGQGWGAWPVCSRRAGVR</sequence>
<evidence type="ECO:0000256" key="2">
    <source>
        <dbReference type="ARBA" id="ARBA00022801"/>
    </source>
</evidence>